<gene>
    <name evidence="2" type="ORF">ECPE_LOCUS5064</name>
</gene>
<accession>A0A183ADM9</accession>
<organism evidence="4">
    <name type="scientific">Echinostoma caproni</name>
    <dbReference type="NCBI Taxonomy" id="27848"/>
    <lineage>
        <taxon>Eukaryota</taxon>
        <taxon>Metazoa</taxon>
        <taxon>Spiralia</taxon>
        <taxon>Lophotrochozoa</taxon>
        <taxon>Platyhelminthes</taxon>
        <taxon>Trematoda</taxon>
        <taxon>Digenea</taxon>
        <taxon>Plagiorchiida</taxon>
        <taxon>Echinostomata</taxon>
        <taxon>Echinostomatoidea</taxon>
        <taxon>Echinostomatidae</taxon>
        <taxon>Echinostoma</taxon>
    </lineage>
</organism>
<dbReference type="Proteomes" id="UP000272942">
    <property type="component" value="Unassembled WGS sequence"/>
</dbReference>
<feature type="region of interest" description="Disordered" evidence="1">
    <location>
        <begin position="25"/>
        <end position="54"/>
    </location>
</feature>
<evidence type="ECO:0000313" key="4">
    <source>
        <dbReference type="WBParaSite" id="ECPE_0000507601-mRNA-1"/>
    </source>
</evidence>
<feature type="region of interest" description="Disordered" evidence="1">
    <location>
        <begin position="330"/>
        <end position="393"/>
    </location>
</feature>
<protein>
    <submittedName>
        <fullName evidence="4">EF-hand domain-containing protein</fullName>
    </submittedName>
</protein>
<dbReference type="AlphaFoldDB" id="A0A183ADM9"/>
<evidence type="ECO:0000313" key="3">
    <source>
        <dbReference type="Proteomes" id="UP000272942"/>
    </source>
</evidence>
<dbReference type="WBParaSite" id="ECPE_0000507601-mRNA-1">
    <property type="protein sequence ID" value="ECPE_0000507601-mRNA-1"/>
    <property type="gene ID" value="ECPE_0000507601"/>
</dbReference>
<feature type="compositionally biased region" description="Basic and acidic residues" evidence="1">
    <location>
        <begin position="330"/>
        <end position="341"/>
    </location>
</feature>
<sequence length="508" mass="57824">MEQSSEMIEEPVVFSVSPHTRFEPVKEENAESVLAVDGTSIEDPKKNLDEDDSESDLHEQYLEKLWGPDAVSYFFHPVFFRSSRNSAKHRQARVTEDSTEPLILGGYPTGMLQGARIPFRMDLSPWLSEPVSFENLGSLNSTSGRRESIYRRWSTISLASTLSVSQGIHRPSSVFTLLDMLRLHTGGNPGAHRVWEFLRNKSNGLLAEKEQELDADGRQTFSAFTREQVLNGQLRPPLCDFVRSNPSASLAEAMGRLKAPSMEKQFRQIQVMAKWAERNQTQFRTMAYQHDLRDMLTDEELDELMKEYREHVKQGSDRWKVITQADADRLRDRLPPLEQRKPLGPLERPKPPIGNLMPPDLPRTEPKRDPLALKPAEDESDQSTGEQRIKPKSQLAYLQIGHKFLRKGKNQIQLVGTRRSGQATGSKSSTLSPGQLILQYTNKRSLTPLCWSQLMEQQDHPYSLSRTDTFGTEDEHTGQSLDPVSYCHRTSFQTGPKRLWKPTTAVPD</sequence>
<reference evidence="2 3" key="2">
    <citation type="submission" date="2018-11" db="EMBL/GenBank/DDBJ databases">
        <authorList>
            <consortium name="Pathogen Informatics"/>
        </authorList>
    </citation>
    <scope>NUCLEOTIDE SEQUENCE [LARGE SCALE GENOMIC DNA]</scope>
    <source>
        <strain evidence="2 3">Egypt</strain>
    </source>
</reference>
<name>A0A183ADM9_9TREM</name>
<reference evidence="4" key="1">
    <citation type="submission" date="2016-06" db="UniProtKB">
        <authorList>
            <consortium name="WormBaseParasite"/>
        </authorList>
    </citation>
    <scope>IDENTIFICATION</scope>
</reference>
<evidence type="ECO:0000256" key="1">
    <source>
        <dbReference type="SAM" id="MobiDB-lite"/>
    </source>
</evidence>
<dbReference type="OrthoDB" id="6243116at2759"/>
<feature type="compositionally biased region" description="Basic and acidic residues" evidence="1">
    <location>
        <begin position="362"/>
        <end position="377"/>
    </location>
</feature>
<keyword evidence="3" id="KW-1185">Reference proteome</keyword>
<dbReference type="EMBL" id="UZAN01041913">
    <property type="protein sequence ID" value="VDP74431.1"/>
    <property type="molecule type" value="Genomic_DNA"/>
</dbReference>
<evidence type="ECO:0000313" key="2">
    <source>
        <dbReference type="EMBL" id="VDP74431.1"/>
    </source>
</evidence>
<proteinExistence type="predicted"/>